<comment type="caution">
    <text evidence="1">The sequence shown here is derived from an EMBL/GenBank/DDBJ whole genome shotgun (WGS) entry which is preliminary data.</text>
</comment>
<dbReference type="AlphaFoldDB" id="A0A9D4Q6V0"/>
<organism evidence="1 2">
    <name type="scientific">Rhipicephalus sanguineus</name>
    <name type="common">Brown dog tick</name>
    <name type="synonym">Ixodes sanguineus</name>
    <dbReference type="NCBI Taxonomy" id="34632"/>
    <lineage>
        <taxon>Eukaryota</taxon>
        <taxon>Metazoa</taxon>
        <taxon>Ecdysozoa</taxon>
        <taxon>Arthropoda</taxon>
        <taxon>Chelicerata</taxon>
        <taxon>Arachnida</taxon>
        <taxon>Acari</taxon>
        <taxon>Parasitiformes</taxon>
        <taxon>Ixodida</taxon>
        <taxon>Ixodoidea</taxon>
        <taxon>Ixodidae</taxon>
        <taxon>Rhipicephalinae</taxon>
        <taxon>Rhipicephalus</taxon>
        <taxon>Rhipicephalus</taxon>
    </lineage>
</organism>
<dbReference type="InterPro" id="IPR042089">
    <property type="entry name" value="Peptidase_M13_dom_2"/>
</dbReference>
<sequence length="310" mass="34429">MRETSSTQAALCGKEACRRMGSLLKDSLDVRRDPCEDFHEYVCGSWPTKHPGRSVAQVLASAFRNNVTRRAKDVRIPYALETTKQTAVQKAARHLVACDDIVAEEDDQSAYGEVLAEGVLAWPDGGVDGNTSSDVLDSMIYMSQVVKIPVLLEVTLMSGSKQRVVIRRPKNAAERCFADSDRVFHYALEYPYLSDVVTAGVRDDVGKLMQRMGRSFVNVLSRAKSAALRDKCTSDALEKSASAYTGLFRRTVPEYFDDLYESYPDMTLSAVTNWISTAPYVSALNGSYVRQLRRRSGRATWRSLEDGHGG</sequence>
<proteinExistence type="predicted"/>
<evidence type="ECO:0000313" key="1">
    <source>
        <dbReference type="EMBL" id="KAH7967812.1"/>
    </source>
</evidence>
<dbReference type="Gene3D" id="3.40.390.10">
    <property type="entry name" value="Collagenase (Catalytic Domain)"/>
    <property type="match status" value="1"/>
</dbReference>
<evidence type="ECO:0008006" key="3">
    <source>
        <dbReference type="Google" id="ProtNLM"/>
    </source>
</evidence>
<dbReference type="PANTHER" id="PTHR11733:SF241">
    <property type="entry name" value="GH26575P-RELATED"/>
    <property type="match status" value="1"/>
</dbReference>
<dbReference type="PANTHER" id="PTHR11733">
    <property type="entry name" value="ZINC METALLOPROTEASE FAMILY M13 NEPRILYSIN-RELATED"/>
    <property type="match status" value="1"/>
</dbReference>
<dbReference type="PROSITE" id="PS51885">
    <property type="entry name" value="NEPRILYSIN"/>
    <property type="match status" value="1"/>
</dbReference>
<dbReference type="VEuPathDB" id="VectorBase:RSAN_054327"/>
<dbReference type="InterPro" id="IPR024079">
    <property type="entry name" value="MetalloPept_cat_dom_sf"/>
</dbReference>
<dbReference type="GO" id="GO:0005886">
    <property type="term" value="C:plasma membrane"/>
    <property type="evidence" value="ECO:0007669"/>
    <property type="project" value="TreeGrafter"/>
</dbReference>
<dbReference type="InterPro" id="IPR000718">
    <property type="entry name" value="Peptidase_M13"/>
</dbReference>
<dbReference type="EMBL" id="JABSTV010001248">
    <property type="protein sequence ID" value="KAH7967812.1"/>
    <property type="molecule type" value="Genomic_DNA"/>
</dbReference>
<reference evidence="1" key="1">
    <citation type="journal article" date="2020" name="Cell">
        <title>Large-Scale Comparative Analyses of Tick Genomes Elucidate Their Genetic Diversity and Vector Capacities.</title>
        <authorList>
            <consortium name="Tick Genome and Microbiome Consortium (TIGMIC)"/>
            <person name="Jia N."/>
            <person name="Wang J."/>
            <person name="Shi W."/>
            <person name="Du L."/>
            <person name="Sun Y."/>
            <person name="Zhan W."/>
            <person name="Jiang J.F."/>
            <person name="Wang Q."/>
            <person name="Zhang B."/>
            <person name="Ji P."/>
            <person name="Bell-Sakyi L."/>
            <person name="Cui X.M."/>
            <person name="Yuan T.T."/>
            <person name="Jiang B.G."/>
            <person name="Yang W.F."/>
            <person name="Lam T.T."/>
            <person name="Chang Q.C."/>
            <person name="Ding S.J."/>
            <person name="Wang X.J."/>
            <person name="Zhu J.G."/>
            <person name="Ruan X.D."/>
            <person name="Zhao L."/>
            <person name="Wei J.T."/>
            <person name="Ye R.Z."/>
            <person name="Que T.C."/>
            <person name="Du C.H."/>
            <person name="Zhou Y.H."/>
            <person name="Cheng J.X."/>
            <person name="Dai P.F."/>
            <person name="Guo W.B."/>
            <person name="Han X.H."/>
            <person name="Huang E.J."/>
            <person name="Li L.F."/>
            <person name="Wei W."/>
            <person name="Gao Y.C."/>
            <person name="Liu J.Z."/>
            <person name="Shao H.Z."/>
            <person name="Wang X."/>
            <person name="Wang C.C."/>
            <person name="Yang T.C."/>
            <person name="Huo Q.B."/>
            <person name="Li W."/>
            <person name="Chen H.Y."/>
            <person name="Chen S.E."/>
            <person name="Zhou L.G."/>
            <person name="Ni X.B."/>
            <person name="Tian J.H."/>
            <person name="Sheng Y."/>
            <person name="Liu T."/>
            <person name="Pan Y.S."/>
            <person name="Xia L.Y."/>
            <person name="Li J."/>
            <person name="Zhao F."/>
            <person name="Cao W.C."/>
        </authorList>
    </citation>
    <scope>NUCLEOTIDE SEQUENCE</scope>
    <source>
        <strain evidence="1">Rsan-2018</strain>
    </source>
</reference>
<dbReference type="GO" id="GO:0004222">
    <property type="term" value="F:metalloendopeptidase activity"/>
    <property type="evidence" value="ECO:0007669"/>
    <property type="project" value="InterPro"/>
</dbReference>
<dbReference type="Gene3D" id="1.10.1380.10">
    <property type="entry name" value="Neutral endopeptidase , domain2"/>
    <property type="match status" value="1"/>
</dbReference>
<accession>A0A9D4Q6V0</accession>
<dbReference type="Proteomes" id="UP000821837">
    <property type="component" value="Unassembled WGS sequence"/>
</dbReference>
<gene>
    <name evidence="1" type="ORF">HPB52_002593</name>
</gene>
<evidence type="ECO:0000313" key="2">
    <source>
        <dbReference type="Proteomes" id="UP000821837"/>
    </source>
</evidence>
<reference evidence="1" key="2">
    <citation type="submission" date="2021-09" db="EMBL/GenBank/DDBJ databases">
        <authorList>
            <person name="Jia N."/>
            <person name="Wang J."/>
            <person name="Shi W."/>
            <person name="Du L."/>
            <person name="Sun Y."/>
            <person name="Zhan W."/>
            <person name="Jiang J."/>
            <person name="Wang Q."/>
            <person name="Zhang B."/>
            <person name="Ji P."/>
            <person name="Sakyi L.B."/>
            <person name="Cui X."/>
            <person name="Yuan T."/>
            <person name="Jiang B."/>
            <person name="Yang W."/>
            <person name="Lam T.T.-Y."/>
            <person name="Chang Q."/>
            <person name="Ding S."/>
            <person name="Wang X."/>
            <person name="Zhu J."/>
            <person name="Ruan X."/>
            <person name="Zhao L."/>
            <person name="Wei J."/>
            <person name="Que T."/>
            <person name="Du C."/>
            <person name="Cheng J."/>
            <person name="Dai P."/>
            <person name="Han X."/>
            <person name="Huang E."/>
            <person name="Gao Y."/>
            <person name="Liu J."/>
            <person name="Shao H."/>
            <person name="Ye R."/>
            <person name="Li L."/>
            <person name="Wei W."/>
            <person name="Wang X."/>
            <person name="Wang C."/>
            <person name="Huo Q."/>
            <person name="Li W."/>
            <person name="Guo W."/>
            <person name="Chen H."/>
            <person name="Chen S."/>
            <person name="Zhou L."/>
            <person name="Zhou L."/>
            <person name="Ni X."/>
            <person name="Tian J."/>
            <person name="Zhou Y."/>
            <person name="Sheng Y."/>
            <person name="Liu T."/>
            <person name="Pan Y."/>
            <person name="Xia L."/>
            <person name="Li J."/>
            <person name="Zhao F."/>
            <person name="Cao W."/>
        </authorList>
    </citation>
    <scope>NUCLEOTIDE SEQUENCE</scope>
    <source>
        <strain evidence="1">Rsan-2018</strain>
        <tissue evidence="1">Larvae</tissue>
    </source>
</reference>
<dbReference type="SUPFAM" id="SSF55486">
    <property type="entry name" value="Metalloproteases ('zincins'), catalytic domain"/>
    <property type="match status" value="1"/>
</dbReference>
<protein>
    <recommendedName>
        <fullName evidence="3">Peptidase M13 N-terminal domain-containing protein</fullName>
    </recommendedName>
</protein>
<dbReference type="GO" id="GO:0016485">
    <property type="term" value="P:protein processing"/>
    <property type="evidence" value="ECO:0007669"/>
    <property type="project" value="TreeGrafter"/>
</dbReference>
<name>A0A9D4Q6V0_RHISA</name>
<keyword evidence="2" id="KW-1185">Reference proteome</keyword>